<evidence type="ECO:0000256" key="4">
    <source>
        <dbReference type="ARBA" id="ARBA00022605"/>
    </source>
</evidence>
<evidence type="ECO:0000256" key="3">
    <source>
        <dbReference type="ARBA" id="ARBA00022598"/>
    </source>
</evidence>
<evidence type="ECO:0000256" key="12">
    <source>
        <dbReference type="PIRSR" id="PIRSR001589-3"/>
    </source>
</evidence>
<keyword evidence="4 10" id="KW-0028">Amino-acid biosynthesis</keyword>
<keyword evidence="8 10" id="KW-0315">Glutamine amidotransferase</keyword>
<protein>
    <recommendedName>
        <fullName evidence="2">asparagine synthase (glutamine-hydrolyzing)</fullName>
        <ecNumber evidence="2">6.3.5.4</ecNumber>
    </recommendedName>
</protein>
<keyword evidence="3" id="KW-0436">Ligase</keyword>
<dbReference type="Gene3D" id="3.40.50.620">
    <property type="entry name" value="HUPs"/>
    <property type="match status" value="1"/>
</dbReference>
<dbReference type="PIRSF" id="PIRSF001589">
    <property type="entry name" value="Asn_synthetase_glu-h"/>
    <property type="match status" value="1"/>
</dbReference>
<evidence type="ECO:0000259" key="13">
    <source>
        <dbReference type="PROSITE" id="PS51278"/>
    </source>
</evidence>
<dbReference type="CDD" id="cd00712">
    <property type="entry name" value="AsnB"/>
    <property type="match status" value="1"/>
</dbReference>
<name>A0A0H5R707_9EUKA</name>
<feature type="site" description="Important for beta-aspartyl-AMP intermediate formation" evidence="12">
    <location>
        <position position="374"/>
    </location>
</feature>
<sequence length="593" mass="66643">RITTVLTYYIRALSIVRFRQMCGILAILGLGPGRDADSFRQTALEMSRRLRHRGPDASGIFSSVDAILVHERLSIVDVASGAQPIFSGDDNLVLTVNGEIYNHEDIRSSMQDTKFRSNSDCEVILQLFEKSKGHTMVFNQLQGMYAFVLYDRKSGRYVAARDPIGIVPLYIGWADDGSVWFASELKALCDHCNRFEQFLPGHVYDSSLPIEQRLQPFYTPMWRKVAASKSTFQLPPGRGDIAKLIRNALTDSVRSHLMADVPFGVLLSGGLDSSLITSITCRILRSRPELEPVQSFSIGLAGSQDLAAARSVAEFLGTKHHEFIFSVQEGLDALSAVIYHLETFDLTTVRASTPMFLMSRRIKSTGVKMILSGEGADEVFGGYLYFHKAPNPIEFQAEVIDKVGELYKYDCLRANKSMAAFGVEARVPFLDTKFLDVAMSIDPRFKMAQDEVTGEPRMEKWILRRAFSLDEDKYLPDSVLWRQKEQFSDGVGYNWIDSLKKYADDRISDAMMDAAKHRFPEKPPLTKEAYLYREIFEQHFPQQSARDSVPWAPTIACSTPRAMSWDASFRSMADPSGRCVVGVHNDAYVAEAS</sequence>
<dbReference type="InterPro" id="IPR006426">
    <property type="entry name" value="Asn_synth_AEB"/>
</dbReference>
<proteinExistence type="predicted"/>
<feature type="active site" description="For GATase activity" evidence="10">
    <location>
        <position position="22"/>
    </location>
</feature>
<evidence type="ECO:0000256" key="2">
    <source>
        <dbReference type="ARBA" id="ARBA00012737"/>
    </source>
</evidence>
<evidence type="ECO:0000256" key="5">
    <source>
        <dbReference type="ARBA" id="ARBA00022741"/>
    </source>
</evidence>
<comment type="pathway">
    <text evidence="1">Amino-acid biosynthesis; L-asparagine biosynthesis; L-asparagine from L-aspartate (L-Gln route): step 1/1.</text>
</comment>
<dbReference type="SUPFAM" id="SSF52402">
    <property type="entry name" value="Adenine nucleotide alpha hydrolases-like"/>
    <property type="match status" value="1"/>
</dbReference>
<evidence type="ECO:0000256" key="10">
    <source>
        <dbReference type="PIRSR" id="PIRSR001589-1"/>
    </source>
</evidence>
<feature type="non-terminal residue" evidence="14">
    <location>
        <position position="1"/>
    </location>
</feature>
<dbReference type="GO" id="GO:0005524">
    <property type="term" value="F:ATP binding"/>
    <property type="evidence" value="ECO:0007669"/>
    <property type="project" value="UniProtKB-KW"/>
</dbReference>
<dbReference type="InterPro" id="IPR050795">
    <property type="entry name" value="Asn_Synthetase"/>
</dbReference>
<feature type="domain" description="Glutamine amidotransferase type-2" evidence="13">
    <location>
        <begin position="22"/>
        <end position="209"/>
    </location>
</feature>
<accession>A0A0H5R707</accession>
<feature type="binding site" evidence="11">
    <location>
        <position position="266"/>
    </location>
    <ligand>
        <name>ATP</name>
        <dbReference type="ChEBI" id="CHEBI:30616"/>
    </ligand>
</feature>
<evidence type="ECO:0000256" key="11">
    <source>
        <dbReference type="PIRSR" id="PIRSR001589-2"/>
    </source>
</evidence>
<dbReference type="SUPFAM" id="SSF56235">
    <property type="entry name" value="N-terminal nucleophile aminohydrolases (Ntn hydrolases)"/>
    <property type="match status" value="1"/>
</dbReference>
<organism evidence="14">
    <name type="scientific">Spongospora subterranea</name>
    <dbReference type="NCBI Taxonomy" id="70186"/>
    <lineage>
        <taxon>Eukaryota</taxon>
        <taxon>Sar</taxon>
        <taxon>Rhizaria</taxon>
        <taxon>Endomyxa</taxon>
        <taxon>Phytomyxea</taxon>
        <taxon>Plasmodiophorida</taxon>
        <taxon>Plasmodiophoridae</taxon>
        <taxon>Spongospora</taxon>
    </lineage>
</organism>
<keyword evidence="7 10" id="KW-0061">Asparagine biosynthesis</keyword>
<evidence type="ECO:0000256" key="7">
    <source>
        <dbReference type="ARBA" id="ARBA00022888"/>
    </source>
</evidence>
<evidence type="ECO:0000256" key="9">
    <source>
        <dbReference type="ARBA" id="ARBA00048741"/>
    </source>
</evidence>
<keyword evidence="6 11" id="KW-0067">ATP-binding</keyword>
<dbReference type="FunFam" id="3.40.50.620:FF:000031">
    <property type="entry name" value="Asparagine synthase B"/>
    <property type="match status" value="1"/>
</dbReference>
<dbReference type="Pfam" id="PF00733">
    <property type="entry name" value="Asn_synthase"/>
    <property type="match status" value="2"/>
</dbReference>
<dbReference type="EMBL" id="HACM01009095">
    <property type="protein sequence ID" value="CRZ09537.1"/>
    <property type="molecule type" value="Transcribed_RNA"/>
</dbReference>
<dbReference type="PROSITE" id="PS51278">
    <property type="entry name" value="GATASE_TYPE_2"/>
    <property type="match status" value="1"/>
</dbReference>
<dbReference type="InterPro" id="IPR033738">
    <property type="entry name" value="AsnB_N"/>
</dbReference>
<feature type="binding site" evidence="11">
    <location>
        <position position="298"/>
    </location>
    <ligand>
        <name>ATP</name>
        <dbReference type="ChEBI" id="CHEBI:30616"/>
    </ligand>
</feature>
<dbReference type="PANTHER" id="PTHR11772:SF2">
    <property type="entry name" value="ASPARAGINE SYNTHETASE [GLUTAMINE-HYDROLYZING]"/>
    <property type="match status" value="1"/>
</dbReference>
<comment type="catalytic activity">
    <reaction evidence="9">
        <text>L-aspartate + L-glutamine + ATP + H2O = L-asparagine + L-glutamate + AMP + diphosphate + H(+)</text>
        <dbReference type="Rhea" id="RHEA:12228"/>
        <dbReference type="ChEBI" id="CHEBI:15377"/>
        <dbReference type="ChEBI" id="CHEBI:15378"/>
        <dbReference type="ChEBI" id="CHEBI:29985"/>
        <dbReference type="ChEBI" id="CHEBI:29991"/>
        <dbReference type="ChEBI" id="CHEBI:30616"/>
        <dbReference type="ChEBI" id="CHEBI:33019"/>
        <dbReference type="ChEBI" id="CHEBI:58048"/>
        <dbReference type="ChEBI" id="CHEBI:58359"/>
        <dbReference type="ChEBI" id="CHEBI:456215"/>
        <dbReference type="EC" id="6.3.5.4"/>
    </reaction>
</comment>
<keyword evidence="5 11" id="KW-0547">Nucleotide-binding</keyword>
<dbReference type="InterPro" id="IPR014729">
    <property type="entry name" value="Rossmann-like_a/b/a_fold"/>
</dbReference>
<evidence type="ECO:0000256" key="1">
    <source>
        <dbReference type="ARBA" id="ARBA00005187"/>
    </source>
</evidence>
<evidence type="ECO:0000256" key="6">
    <source>
        <dbReference type="ARBA" id="ARBA00022840"/>
    </source>
</evidence>
<dbReference type="GO" id="GO:0006529">
    <property type="term" value="P:asparagine biosynthetic process"/>
    <property type="evidence" value="ECO:0007669"/>
    <property type="project" value="UniProtKB-KW"/>
</dbReference>
<dbReference type="InterPro" id="IPR017932">
    <property type="entry name" value="GATase_2_dom"/>
</dbReference>
<dbReference type="CDD" id="cd01991">
    <property type="entry name" value="Asn_synthase_B_C"/>
    <property type="match status" value="1"/>
</dbReference>
<feature type="binding site" evidence="11">
    <location>
        <begin position="372"/>
        <end position="373"/>
    </location>
    <ligand>
        <name>ATP</name>
        <dbReference type="ChEBI" id="CHEBI:30616"/>
    </ligand>
</feature>
<evidence type="ECO:0000256" key="8">
    <source>
        <dbReference type="ARBA" id="ARBA00022962"/>
    </source>
</evidence>
<dbReference type="InterPro" id="IPR029055">
    <property type="entry name" value="Ntn_hydrolases_N"/>
</dbReference>
<dbReference type="NCBIfam" id="TIGR01536">
    <property type="entry name" value="asn_synth_AEB"/>
    <property type="match status" value="1"/>
</dbReference>
<dbReference type="EC" id="6.3.5.4" evidence="2"/>
<dbReference type="GO" id="GO:0004066">
    <property type="term" value="F:asparagine synthase (glutamine-hydrolyzing) activity"/>
    <property type="evidence" value="ECO:0007669"/>
    <property type="project" value="UniProtKB-EC"/>
</dbReference>
<dbReference type="PANTHER" id="PTHR11772">
    <property type="entry name" value="ASPARAGINE SYNTHETASE"/>
    <property type="match status" value="1"/>
</dbReference>
<feature type="binding site" evidence="11">
    <location>
        <position position="120"/>
    </location>
    <ligand>
        <name>L-glutamine</name>
        <dbReference type="ChEBI" id="CHEBI:58359"/>
    </ligand>
</feature>
<dbReference type="InterPro" id="IPR001962">
    <property type="entry name" value="Asn_synthase"/>
</dbReference>
<dbReference type="NCBIfam" id="NF006949">
    <property type="entry name" value="PRK09431.1"/>
    <property type="match status" value="1"/>
</dbReference>
<dbReference type="AlphaFoldDB" id="A0A0H5R707"/>
<dbReference type="Pfam" id="PF13537">
    <property type="entry name" value="GATase_7"/>
    <property type="match status" value="1"/>
</dbReference>
<evidence type="ECO:0000313" key="14">
    <source>
        <dbReference type="EMBL" id="CRZ09537.1"/>
    </source>
</evidence>
<dbReference type="GO" id="GO:0005829">
    <property type="term" value="C:cytosol"/>
    <property type="evidence" value="ECO:0007669"/>
    <property type="project" value="TreeGrafter"/>
</dbReference>
<reference evidence="14" key="1">
    <citation type="submission" date="2015-04" db="EMBL/GenBank/DDBJ databases">
        <title>The genome sequence of the plant pathogenic Rhizarian Plasmodiophora brassicae reveals insights in its biotrophic life cycle and the origin of chitin synthesis.</title>
        <authorList>
            <person name="Schwelm A."/>
            <person name="Fogelqvist J."/>
            <person name="Knaust A."/>
            <person name="Julke S."/>
            <person name="Lilja T."/>
            <person name="Dhandapani V."/>
            <person name="Bonilla-Rosso G."/>
            <person name="Karlsson M."/>
            <person name="Shevchenko A."/>
            <person name="Choi S.R."/>
            <person name="Kim H.G."/>
            <person name="Park J.Y."/>
            <person name="Lim Y.P."/>
            <person name="Ludwig-Muller J."/>
            <person name="Dixelius C."/>
        </authorList>
    </citation>
    <scope>NUCLEOTIDE SEQUENCE</scope>
    <source>
        <tissue evidence="14">Potato root galls</tissue>
    </source>
</reference>
<dbReference type="Gene3D" id="3.60.20.10">
    <property type="entry name" value="Glutamine Phosphoribosylpyrophosphate, subunit 1, domain 1"/>
    <property type="match status" value="1"/>
</dbReference>